<reference evidence="6" key="1">
    <citation type="journal article" date="2019" name="G3 (Bethesda)">
        <title>Genome Assemblies of Two Rare Opportunistic Yeast Pathogens: Diutina rugosa (syn. Candida rugosa) and Trichomonascus ciferrii (syn. Candida ciferrii).</title>
        <authorList>
            <person name="Mixao V."/>
            <person name="Saus E."/>
            <person name="Hansen A.P."/>
            <person name="Lass-Florl C."/>
            <person name="Gabaldon T."/>
        </authorList>
    </citation>
    <scope>NUCLEOTIDE SEQUENCE</scope>
    <source>
        <strain evidence="6">CBS 4856</strain>
    </source>
</reference>
<dbReference type="InterPro" id="IPR051702">
    <property type="entry name" value="SH3_domain_YSC84-like"/>
</dbReference>
<keyword evidence="7" id="KW-1185">Reference proteome</keyword>
<dbReference type="PANTHER" id="PTHR15629">
    <property type="entry name" value="SH3YL1 PROTEIN"/>
    <property type="match status" value="1"/>
</dbReference>
<feature type="compositionally biased region" description="Basic and acidic residues" evidence="4">
    <location>
        <begin position="328"/>
        <end position="358"/>
    </location>
</feature>
<dbReference type="FunFam" id="2.30.30.40:FF:000100">
    <property type="entry name" value="SH3 domain-containing YSC84-like protein 1"/>
    <property type="match status" value="1"/>
</dbReference>
<dbReference type="GO" id="GO:0051666">
    <property type="term" value="P:actin cortical patch localization"/>
    <property type="evidence" value="ECO:0007669"/>
    <property type="project" value="TreeGrafter"/>
</dbReference>
<dbReference type="InterPro" id="IPR007461">
    <property type="entry name" value="Ysc84_actin-binding"/>
</dbReference>
<name>A0A642UVW5_9ASCO</name>
<dbReference type="VEuPathDB" id="FungiDB:TRICI_005316"/>
<dbReference type="Gene3D" id="2.30.30.40">
    <property type="entry name" value="SH3 Domains"/>
    <property type="match status" value="1"/>
</dbReference>
<dbReference type="SUPFAM" id="SSF50044">
    <property type="entry name" value="SH3-domain"/>
    <property type="match status" value="1"/>
</dbReference>
<dbReference type="GO" id="GO:0035091">
    <property type="term" value="F:phosphatidylinositol binding"/>
    <property type="evidence" value="ECO:0007669"/>
    <property type="project" value="TreeGrafter"/>
</dbReference>
<dbReference type="InterPro" id="IPR036028">
    <property type="entry name" value="SH3-like_dom_sf"/>
</dbReference>
<comment type="similarity">
    <text evidence="1">Belongs to the SH3YL1 family.</text>
</comment>
<feature type="compositionally biased region" description="Gly residues" evidence="4">
    <location>
        <begin position="261"/>
        <end position="272"/>
    </location>
</feature>
<dbReference type="CDD" id="cd11842">
    <property type="entry name" value="SH3_Ysc84p_like"/>
    <property type="match status" value="1"/>
</dbReference>
<feature type="region of interest" description="Disordered" evidence="4">
    <location>
        <begin position="254"/>
        <end position="358"/>
    </location>
</feature>
<dbReference type="GO" id="GO:0051015">
    <property type="term" value="F:actin filament binding"/>
    <property type="evidence" value="ECO:0007669"/>
    <property type="project" value="TreeGrafter"/>
</dbReference>
<evidence type="ECO:0000313" key="6">
    <source>
        <dbReference type="EMBL" id="KAA8905320.1"/>
    </source>
</evidence>
<gene>
    <name evidence="6" type="ORF">TRICI_005316</name>
</gene>
<protein>
    <recommendedName>
        <fullName evidence="5">SH3 domain-containing protein</fullName>
    </recommendedName>
</protein>
<dbReference type="Proteomes" id="UP000761534">
    <property type="component" value="Unassembled WGS sequence"/>
</dbReference>
<dbReference type="EMBL" id="SWFS01000418">
    <property type="protein sequence ID" value="KAA8905320.1"/>
    <property type="molecule type" value="Genomic_DNA"/>
</dbReference>
<dbReference type="OrthoDB" id="443981at2759"/>
<dbReference type="PRINTS" id="PR00452">
    <property type="entry name" value="SH3DOMAIN"/>
</dbReference>
<dbReference type="Pfam" id="PF04366">
    <property type="entry name" value="Ysc84"/>
    <property type="match status" value="1"/>
</dbReference>
<organism evidence="6 7">
    <name type="scientific">Trichomonascus ciferrii</name>
    <dbReference type="NCBI Taxonomy" id="44093"/>
    <lineage>
        <taxon>Eukaryota</taxon>
        <taxon>Fungi</taxon>
        <taxon>Dikarya</taxon>
        <taxon>Ascomycota</taxon>
        <taxon>Saccharomycotina</taxon>
        <taxon>Dipodascomycetes</taxon>
        <taxon>Dipodascales</taxon>
        <taxon>Trichomonascaceae</taxon>
        <taxon>Trichomonascus</taxon>
        <taxon>Trichomonascus ciferrii complex</taxon>
    </lineage>
</organism>
<dbReference type="PANTHER" id="PTHR15629:SF2">
    <property type="entry name" value="SH3 DOMAIN-CONTAINING YSC84-LIKE PROTEIN 1"/>
    <property type="match status" value="1"/>
</dbReference>
<proteinExistence type="inferred from homology"/>
<dbReference type="SMART" id="SM00326">
    <property type="entry name" value="SH3"/>
    <property type="match status" value="1"/>
</dbReference>
<dbReference type="AlphaFoldDB" id="A0A642UVW5"/>
<dbReference type="CDD" id="cd11525">
    <property type="entry name" value="SYLF_SH3YL1_like"/>
    <property type="match status" value="1"/>
</dbReference>
<feature type="domain" description="SH3" evidence="5">
    <location>
        <begin position="359"/>
        <end position="418"/>
    </location>
</feature>
<dbReference type="PRINTS" id="PR01887">
    <property type="entry name" value="SPECTRNALPHA"/>
</dbReference>
<keyword evidence="2 3" id="KW-0728">SH3 domain</keyword>
<feature type="region of interest" description="Disordered" evidence="4">
    <location>
        <begin position="230"/>
        <end position="249"/>
    </location>
</feature>
<comment type="caution">
    <text evidence="6">The sequence shown here is derived from an EMBL/GenBank/DDBJ whole genome shotgun (WGS) entry which is preliminary data.</text>
</comment>
<dbReference type="InterPro" id="IPR033643">
    <property type="entry name" value="SYLF_SH3YL1-like"/>
</dbReference>
<evidence type="ECO:0000256" key="3">
    <source>
        <dbReference type="PROSITE-ProRule" id="PRU00192"/>
    </source>
</evidence>
<evidence type="ECO:0000256" key="4">
    <source>
        <dbReference type="SAM" id="MobiDB-lite"/>
    </source>
</evidence>
<dbReference type="GO" id="GO:0051017">
    <property type="term" value="P:actin filament bundle assembly"/>
    <property type="evidence" value="ECO:0007669"/>
    <property type="project" value="TreeGrafter"/>
</dbReference>
<evidence type="ECO:0000256" key="2">
    <source>
        <dbReference type="ARBA" id="ARBA00022443"/>
    </source>
</evidence>
<evidence type="ECO:0000259" key="5">
    <source>
        <dbReference type="PROSITE" id="PS50002"/>
    </source>
</evidence>
<evidence type="ECO:0000313" key="7">
    <source>
        <dbReference type="Proteomes" id="UP000761534"/>
    </source>
</evidence>
<dbReference type="GO" id="GO:0030479">
    <property type="term" value="C:actin cortical patch"/>
    <property type="evidence" value="ECO:0007669"/>
    <property type="project" value="TreeGrafter"/>
</dbReference>
<dbReference type="InterPro" id="IPR001452">
    <property type="entry name" value="SH3_domain"/>
</dbReference>
<dbReference type="PROSITE" id="PS50002">
    <property type="entry name" value="SH3"/>
    <property type="match status" value="1"/>
</dbReference>
<evidence type="ECO:0000256" key="1">
    <source>
        <dbReference type="ARBA" id="ARBA00007761"/>
    </source>
</evidence>
<dbReference type="Pfam" id="PF00018">
    <property type="entry name" value="SH3_1"/>
    <property type="match status" value="1"/>
</dbReference>
<sequence>MTLTVEGRKGAKILTSFIKPNQFFGQDSVIPPEVLANAKGLAILTVLKAGFLFSGRAGSGIIVARLPDGSWSAPSAIMTAGAGVGGQIGAELTDFVFILNTRAAVESFAQAGSITLGGNVSLAAGPIGRNAEAAGSASLKSVAAIFSYSKTKGLFAGVSLEGSVLVERRDANRNFYGQNCKAATILNGRVEPPPSCDPLFRVLESRAFQGRQNWMNQQYDDFYDDIPEFSDTDSNMSGSRRGSFRRNGRFDEYEDDEDYYRGGGGGGSGPRRGGAPSWEDDYYDRPMRGGSRGSHHQDRSQFRSTYSDHPGRPSGPKPDFTGGSAGRGRFEDDAPRRYDEERRMEQEREHTMRRREMQEKGDKAVALYTFQGEQSGDLSFRKGDIITIVQKSDSTDDWWTGKIGGQQGIFPANYVELV</sequence>
<accession>A0A642UVW5</accession>